<dbReference type="EMBL" id="FN649733">
    <property type="protein sequence ID" value="CBN76824.1"/>
    <property type="molecule type" value="Genomic_DNA"/>
</dbReference>
<evidence type="ECO:0000313" key="2">
    <source>
        <dbReference type="EMBL" id="CBN76824.1"/>
    </source>
</evidence>
<feature type="region of interest" description="Disordered" evidence="1">
    <location>
        <begin position="44"/>
        <end position="245"/>
    </location>
</feature>
<dbReference type="AlphaFoldDB" id="D8LIU0"/>
<organism evidence="2 3">
    <name type="scientific">Ectocarpus siliculosus</name>
    <name type="common">Brown alga</name>
    <name type="synonym">Conferva siliculosa</name>
    <dbReference type="NCBI Taxonomy" id="2880"/>
    <lineage>
        <taxon>Eukaryota</taxon>
        <taxon>Sar</taxon>
        <taxon>Stramenopiles</taxon>
        <taxon>Ochrophyta</taxon>
        <taxon>PX clade</taxon>
        <taxon>Phaeophyceae</taxon>
        <taxon>Ectocarpales</taxon>
        <taxon>Ectocarpaceae</taxon>
        <taxon>Ectocarpus</taxon>
    </lineage>
</organism>
<evidence type="ECO:0000313" key="3">
    <source>
        <dbReference type="Proteomes" id="UP000002630"/>
    </source>
</evidence>
<name>D8LIU0_ECTSI</name>
<feature type="compositionally biased region" description="Gly residues" evidence="1">
    <location>
        <begin position="84"/>
        <end position="94"/>
    </location>
</feature>
<proteinExistence type="predicted"/>
<keyword evidence="3" id="KW-1185">Reference proteome</keyword>
<feature type="compositionally biased region" description="Gly residues" evidence="1">
    <location>
        <begin position="48"/>
        <end position="57"/>
    </location>
</feature>
<sequence length="245" mass="24145">MGAAAAAAAAAGGGFLDQPHLSAAALTADLDPPSARLQRNVSLPGALREGGGHGQGQGFVSTPPPSSGAEGGGGYFTTVPNPPGGGRGGRGGGCSVEEAYNAEGDEMYFTPQHGTGGTPQHGKRGTGFSFPAGGEGAGSGGSIYVTPRSTPRHNEGGMSVDRGESRREAYAHLESSRERDGFEVEIERRQSGLTSLGGSFRGGGGGAPPASTPAAAAAAATAAGPNHGAAGAAWPLDTGRETWSY</sequence>
<feature type="compositionally biased region" description="Basic and acidic residues" evidence="1">
    <location>
        <begin position="161"/>
        <end position="190"/>
    </location>
</feature>
<feature type="compositionally biased region" description="Low complexity" evidence="1">
    <location>
        <begin position="208"/>
        <end position="233"/>
    </location>
</feature>
<accession>D8LIU0</accession>
<reference evidence="2 3" key="1">
    <citation type="journal article" date="2010" name="Nature">
        <title>The Ectocarpus genome and the independent evolution of multicellularity in brown algae.</title>
        <authorList>
            <person name="Cock J.M."/>
            <person name="Sterck L."/>
            <person name="Rouze P."/>
            <person name="Scornet D."/>
            <person name="Allen A.E."/>
            <person name="Amoutzias G."/>
            <person name="Anthouard V."/>
            <person name="Artiguenave F."/>
            <person name="Aury J.M."/>
            <person name="Badger J.H."/>
            <person name="Beszteri B."/>
            <person name="Billiau K."/>
            <person name="Bonnet E."/>
            <person name="Bothwell J.H."/>
            <person name="Bowler C."/>
            <person name="Boyen C."/>
            <person name="Brownlee C."/>
            <person name="Carrano C.J."/>
            <person name="Charrier B."/>
            <person name="Cho G.Y."/>
            <person name="Coelho S.M."/>
            <person name="Collen J."/>
            <person name="Corre E."/>
            <person name="Da Silva C."/>
            <person name="Delage L."/>
            <person name="Delaroque N."/>
            <person name="Dittami S.M."/>
            <person name="Doulbeau S."/>
            <person name="Elias M."/>
            <person name="Farnham G."/>
            <person name="Gachon C.M."/>
            <person name="Gschloessl B."/>
            <person name="Heesch S."/>
            <person name="Jabbari K."/>
            <person name="Jubin C."/>
            <person name="Kawai H."/>
            <person name="Kimura K."/>
            <person name="Kloareg B."/>
            <person name="Kupper F.C."/>
            <person name="Lang D."/>
            <person name="Le Bail A."/>
            <person name="Leblanc C."/>
            <person name="Lerouge P."/>
            <person name="Lohr M."/>
            <person name="Lopez P.J."/>
            <person name="Martens C."/>
            <person name="Maumus F."/>
            <person name="Michel G."/>
            <person name="Miranda-Saavedra D."/>
            <person name="Morales J."/>
            <person name="Moreau H."/>
            <person name="Motomura T."/>
            <person name="Nagasato C."/>
            <person name="Napoli C.A."/>
            <person name="Nelson D.R."/>
            <person name="Nyvall-Collen P."/>
            <person name="Peters A.F."/>
            <person name="Pommier C."/>
            <person name="Potin P."/>
            <person name="Poulain J."/>
            <person name="Quesneville H."/>
            <person name="Read B."/>
            <person name="Rensing S.A."/>
            <person name="Ritter A."/>
            <person name="Rousvoal S."/>
            <person name="Samanta M."/>
            <person name="Samson G."/>
            <person name="Schroeder D.C."/>
            <person name="Segurens B."/>
            <person name="Strittmatter M."/>
            <person name="Tonon T."/>
            <person name="Tregear J.W."/>
            <person name="Valentin K."/>
            <person name="von Dassow P."/>
            <person name="Yamagishi T."/>
            <person name="Van de Peer Y."/>
            <person name="Wincker P."/>
        </authorList>
    </citation>
    <scope>NUCLEOTIDE SEQUENCE [LARGE SCALE GENOMIC DNA]</scope>
    <source>
        <strain evidence="3">Ec32 / CCAP1310/4</strain>
    </source>
</reference>
<dbReference type="InParanoid" id="D8LIU0"/>
<dbReference type="Proteomes" id="UP000002630">
    <property type="component" value="Linkage Group LG08"/>
</dbReference>
<evidence type="ECO:0000256" key="1">
    <source>
        <dbReference type="SAM" id="MobiDB-lite"/>
    </source>
</evidence>
<protein>
    <submittedName>
        <fullName evidence="2">Uncharacterized protein</fullName>
    </submittedName>
</protein>
<dbReference type="EMBL" id="FN648409">
    <property type="protein sequence ID" value="CBN76824.1"/>
    <property type="molecule type" value="Genomic_DNA"/>
</dbReference>
<gene>
    <name evidence="2" type="ORF">Esi_0023_0027</name>
</gene>